<evidence type="ECO:0000259" key="2">
    <source>
        <dbReference type="Pfam" id="PF04457"/>
    </source>
</evidence>
<feature type="compositionally biased region" description="Basic and acidic residues" evidence="1">
    <location>
        <begin position="66"/>
        <end position="76"/>
    </location>
</feature>
<feature type="compositionally biased region" description="Acidic residues" evidence="1">
    <location>
        <begin position="234"/>
        <end position="246"/>
    </location>
</feature>
<feature type="compositionally biased region" description="Basic and acidic residues" evidence="1">
    <location>
        <begin position="219"/>
        <end position="229"/>
    </location>
</feature>
<feature type="non-terminal residue" evidence="3">
    <location>
        <position position="1"/>
    </location>
</feature>
<feature type="region of interest" description="Disordered" evidence="1">
    <location>
        <begin position="60"/>
        <end position="107"/>
    </location>
</feature>
<dbReference type="InterPro" id="IPR040459">
    <property type="entry name" value="MJ1316"/>
</dbReference>
<feature type="compositionally biased region" description="Basic residues" evidence="1">
    <location>
        <begin position="77"/>
        <end position="87"/>
    </location>
</feature>
<evidence type="ECO:0000313" key="3">
    <source>
        <dbReference type="EMBL" id="GFS07944.1"/>
    </source>
</evidence>
<organism evidence="3 4">
    <name type="scientific">Elysia marginata</name>
    <dbReference type="NCBI Taxonomy" id="1093978"/>
    <lineage>
        <taxon>Eukaryota</taxon>
        <taxon>Metazoa</taxon>
        <taxon>Spiralia</taxon>
        <taxon>Lophotrochozoa</taxon>
        <taxon>Mollusca</taxon>
        <taxon>Gastropoda</taxon>
        <taxon>Heterobranchia</taxon>
        <taxon>Euthyneura</taxon>
        <taxon>Panpulmonata</taxon>
        <taxon>Sacoglossa</taxon>
        <taxon>Placobranchoidea</taxon>
        <taxon>Plakobranchidae</taxon>
        <taxon>Elysia</taxon>
    </lineage>
</organism>
<feature type="compositionally biased region" description="Low complexity" evidence="1">
    <location>
        <begin position="247"/>
        <end position="260"/>
    </location>
</feature>
<dbReference type="Pfam" id="PF04457">
    <property type="entry name" value="MJ1316"/>
    <property type="match status" value="1"/>
</dbReference>
<dbReference type="PANTHER" id="PTHR46729:SF1">
    <property type="entry name" value="LEUKOCYTE RECEPTOR CLUSTER MEMBER 9"/>
    <property type="match status" value="1"/>
</dbReference>
<comment type="caution">
    <text evidence="3">The sequence shown here is derived from an EMBL/GenBank/DDBJ whole genome shotgun (WGS) entry which is preliminary data.</text>
</comment>
<sequence>GYPQEKPTVSVRSESLSQDTLLAVTETIQSETSGQADCRGMIQVLIDFASSQLAVAGLRPNKTHKVNGDTDLCDKGNKKKNKQRRKQKGGDKKLGDDDEGANEKLPPMKTASDVVNRIIWDDGLEKDDFIVGYFDRFRGLIERSFSAFSWEDLASVDYDVLAVPRHRIQYFKYKDVKVWDKPRRLDNVFGSAKGTKTIDVVIREIEERDGAAGSSSLPAKEEKPARSDDSLSSDYDDDDSDSDDDGITVTIGTTAGIGVASQGSQVKSTEKSVGKSSEHHEEAKETEEEEVGTLLATSDSYSSWSRDQTGSVA</sequence>
<feature type="compositionally biased region" description="Polar residues" evidence="1">
    <location>
        <begin position="297"/>
        <end position="313"/>
    </location>
</feature>
<keyword evidence="3" id="KW-0675">Receptor</keyword>
<protein>
    <submittedName>
        <fullName evidence="3">Leukocyte receptor cluster member 9-like</fullName>
    </submittedName>
</protein>
<evidence type="ECO:0000313" key="4">
    <source>
        <dbReference type="Proteomes" id="UP000762676"/>
    </source>
</evidence>
<dbReference type="AlphaFoldDB" id="A0AAV4IDQ6"/>
<proteinExistence type="predicted"/>
<feature type="region of interest" description="Disordered" evidence="1">
    <location>
        <begin position="209"/>
        <end position="313"/>
    </location>
</feature>
<feature type="domain" description="MJ1316 RNA cyclic group end recognition" evidence="2">
    <location>
        <begin position="108"/>
        <end position="181"/>
    </location>
</feature>
<gene>
    <name evidence="3" type="ORF">ElyMa_006581300</name>
</gene>
<accession>A0AAV4IDQ6</accession>
<keyword evidence="4" id="KW-1185">Reference proteome</keyword>
<dbReference type="EMBL" id="BMAT01013231">
    <property type="protein sequence ID" value="GFS07944.1"/>
    <property type="molecule type" value="Genomic_DNA"/>
</dbReference>
<dbReference type="PANTHER" id="PTHR46729">
    <property type="entry name" value="LEUKOCYTE RECEPTOR CLUSTER MEMBER 9"/>
    <property type="match status" value="1"/>
</dbReference>
<name>A0AAV4IDQ6_9GAST</name>
<evidence type="ECO:0000256" key="1">
    <source>
        <dbReference type="SAM" id="MobiDB-lite"/>
    </source>
</evidence>
<feature type="compositionally biased region" description="Basic and acidic residues" evidence="1">
    <location>
        <begin position="268"/>
        <end position="283"/>
    </location>
</feature>
<dbReference type="Proteomes" id="UP000762676">
    <property type="component" value="Unassembled WGS sequence"/>
</dbReference>
<dbReference type="InterPro" id="IPR042653">
    <property type="entry name" value="Leng9"/>
</dbReference>
<reference evidence="3 4" key="1">
    <citation type="journal article" date="2021" name="Elife">
        <title>Chloroplast acquisition without the gene transfer in kleptoplastic sea slugs, Plakobranchus ocellatus.</title>
        <authorList>
            <person name="Maeda T."/>
            <person name="Takahashi S."/>
            <person name="Yoshida T."/>
            <person name="Shimamura S."/>
            <person name="Takaki Y."/>
            <person name="Nagai Y."/>
            <person name="Toyoda A."/>
            <person name="Suzuki Y."/>
            <person name="Arimoto A."/>
            <person name="Ishii H."/>
            <person name="Satoh N."/>
            <person name="Nishiyama T."/>
            <person name="Hasebe M."/>
            <person name="Maruyama T."/>
            <person name="Minagawa J."/>
            <person name="Obokata J."/>
            <person name="Shigenobu S."/>
        </authorList>
    </citation>
    <scope>NUCLEOTIDE SEQUENCE [LARGE SCALE GENOMIC DNA]</scope>
</reference>